<keyword evidence="7" id="KW-1133">Transmembrane helix</keyword>
<dbReference type="OrthoDB" id="9804975at2"/>
<evidence type="ECO:0000256" key="3">
    <source>
        <dbReference type="ARBA" id="ARBA00022723"/>
    </source>
</evidence>
<comment type="function">
    <text evidence="7">Possible subunit of a heme lyase.</text>
</comment>
<evidence type="ECO:0000256" key="8">
    <source>
        <dbReference type="SAM" id="MobiDB-lite"/>
    </source>
</evidence>
<dbReference type="CDD" id="cd16378">
    <property type="entry name" value="CcmH_N"/>
    <property type="match status" value="1"/>
</dbReference>
<evidence type="ECO:0000256" key="6">
    <source>
        <dbReference type="ARBA" id="ARBA00023004"/>
    </source>
</evidence>
<feature type="compositionally biased region" description="Basic and acidic residues" evidence="8">
    <location>
        <begin position="136"/>
        <end position="155"/>
    </location>
</feature>
<feature type="region of interest" description="Disordered" evidence="8">
    <location>
        <begin position="134"/>
        <end position="155"/>
    </location>
</feature>
<sequence length="155" mass="17358">MIRMFKAVMAVLLLSMTPALAVQPDEVLEDPVLEERARDLSKGLRCLVCRNENIDESNADLARDLRLLVRERLVAGDSNDEAMDFIVDRYGEYVLLKPTTRGANWLLWAAGPMMLVLALAVALMYLRKRSVAGGAPEDRGLSETEQARLKEILDE</sequence>
<evidence type="ECO:0000313" key="10">
    <source>
        <dbReference type="EMBL" id="PRZ47887.1"/>
    </source>
</evidence>
<evidence type="ECO:0000256" key="4">
    <source>
        <dbReference type="ARBA" id="ARBA00022729"/>
    </source>
</evidence>
<evidence type="ECO:0000256" key="2">
    <source>
        <dbReference type="ARBA" id="ARBA00022617"/>
    </source>
</evidence>
<feature type="domain" description="CcmH/CycL/Ccl2/NrfF N-terminal" evidence="9">
    <location>
        <begin position="10"/>
        <end position="153"/>
    </location>
</feature>
<keyword evidence="2 7" id="KW-0349">Heme</keyword>
<comment type="similarity">
    <text evidence="1 7">Belongs to the CcmH/CycL/Ccl2/NrfF family.</text>
</comment>
<keyword evidence="4 7" id="KW-0732">Signal</keyword>
<gene>
    <name evidence="10" type="ORF">CLV89_105108</name>
</gene>
<dbReference type="AlphaFoldDB" id="A0A2T1AH65"/>
<evidence type="ECO:0000259" key="9">
    <source>
        <dbReference type="Pfam" id="PF03918"/>
    </source>
</evidence>
<keyword evidence="3 7" id="KW-0479">Metal-binding</keyword>
<name>A0A2T1AH65_TRISK</name>
<evidence type="ECO:0000256" key="1">
    <source>
        <dbReference type="ARBA" id="ARBA00010342"/>
    </source>
</evidence>
<dbReference type="PANTHER" id="PTHR47870">
    <property type="entry name" value="CYTOCHROME C-TYPE BIOGENESIS PROTEIN CCMH"/>
    <property type="match status" value="1"/>
</dbReference>
<dbReference type="Gene3D" id="1.10.8.640">
    <property type="entry name" value="Cytochrome C biogenesis protein"/>
    <property type="match status" value="1"/>
</dbReference>
<dbReference type="GO" id="GO:0017004">
    <property type="term" value="P:cytochrome complex assembly"/>
    <property type="evidence" value="ECO:0007669"/>
    <property type="project" value="UniProtKB-KW"/>
</dbReference>
<evidence type="ECO:0000256" key="5">
    <source>
        <dbReference type="ARBA" id="ARBA00022748"/>
    </source>
</evidence>
<dbReference type="EMBL" id="PVUF01000005">
    <property type="protein sequence ID" value="PRZ47887.1"/>
    <property type="molecule type" value="Genomic_DNA"/>
</dbReference>
<dbReference type="InterPro" id="IPR038297">
    <property type="entry name" value="CcmH/CycL/NrfF/Ccl2_sf"/>
</dbReference>
<dbReference type="GO" id="GO:0005886">
    <property type="term" value="C:plasma membrane"/>
    <property type="evidence" value="ECO:0007669"/>
    <property type="project" value="TreeGrafter"/>
</dbReference>
<comment type="caution">
    <text evidence="10">The sequence shown here is derived from an EMBL/GenBank/DDBJ whole genome shotgun (WGS) entry which is preliminary data.</text>
</comment>
<dbReference type="RefSeq" id="WP_106163581.1">
    <property type="nucleotide sequence ID" value="NZ_JBLWVM010000031.1"/>
</dbReference>
<keyword evidence="7" id="KW-0812">Transmembrane</keyword>
<keyword evidence="6 7" id="KW-0408">Iron</keyword>
<feature type="transmembrane region" description="Helical" evidence="7">
    <location>
        <begin position="105"/>
        <end position="126"/>
    </location>
</feature>
<dbReference type="Pfam" id="PF03918">
    <property type="entry name" value="CcmH"/>
    <property type="match status" value="1"/>
</dbReference>
<proteinExistence type="inferred from homology"/>
<dbReference type="Proteomes" id="UP000237718">
    <property type="component" value="Unassembled WGS sequence"/>
</dbReference>
<protein>
    <recommendedName>
        <fullName evidence="7">Cytochrome c-type biogenesis protein</fullName>
    </recommendedName>
</protein>
<dbReference type="InterPro" id="IPR005616">
    <property type="entry name" value="CcmH/CycL/Ccl2/NrfF_N"/>
</dbReference>
<keyword evidence="5" id="KW-0201">Cytochrome c-type biogenesis</keyword>
<reference evidence="10 11" key="1">
    <citation type="submission" date="2018-03" db="EMBL/GenBank/DDBJ databases">
        <title>Genomic Encyclopedia of Archaeal and Bacterial Type Strains, Phase II (KMG-II): from individual species to whole genera.</title>
        <authorList>
            <person name="Goeker M."/>
        </authorList>
    </citation>
    <scope>NUCLEOTIDE SEQUENCE [LARGE SCALE GENOMIC DNA]</scope>
    <source>
        <strain evidence="10 11">DSM 25328</strain>
    </source>
</reference>
<dbReference type="PANTHER" id="PTHR47870:SF1">
    <property type="entry name" value="CYTOCHROME C-TYPE BIOGENESIS PROTEIN CCMH"/>
    <property type="match status" value="1"/>
</dbReference>
<accession>A0A2T1AH65</accession>
<keyword evidence="7" id="KW-0472">Membrane</keyword>
<feature type="signal peptide" evidence="7">
    <location>
        <begin position="1"/>
        <end position="21"/>
    </location>
</feature>
<evidence type="ECO:0000313" key="11">
    <source>
        <dbReference type="Proteomes" id="UP000237718"/>
    </source>
</evidence>
<feature type="chain" id="PRO_5015373288" description="Cytochrome c-type biogenesis protein" evidence="7">
    <location>
        <begin position="22"/>
        <end position="155"/>
    </location>
</feature>
<organism evidence="10 11">
    <name type="scientific">Tritonibacter scottomollicae</name>
    <name type="common">Epibacterium scottomollicae</name>
    <dbReference type="NCBI Taxonomy" id="483013"/>
    <lineage>
        <taxon>Bacteria</taxon>
        <taxon>Pseudomonadati</taxon>
        <taxon>Pseudomonadota</taxon>
        <taxon>Alphaproteobacteria</taxon>
        <taxon>Rhodobacterales</taxon>
        <taxon>Paracoccaceae</taxon>
        <taxon>Tritonibacter</taxon>
    </lineage>
</organism>
<dbReference type="InterPro" id="IPR051263">
    <property type="entry name" value="C-type_cytochrome_biogenesis"/>
</dbReference>
<evidence type="ECO:0000256" key="7">
    <source>
        <dbReference type="RuleBase" id="RU364112"/>
    </source>
</evidence>
<dbReference type="GO" id="GO:0046872">
    <property type="term" value="F:metal ion binding"/>
    <property type="evidence" value="ECO:0007669"/>
    <property type="project" value="UniProtKB-KW"/>
</dbReference>